<dbReference type="AlphaFoldDB" id="A0A9X3D059"/>
<evidence type="ECO:0000313" key="2">
    <source>
        <dbReference type="Proteomes" id="UP001148482"/>
    </source>
</evidence>
<comment type="caution">
    <text evidence="1">The sequence shown here is derived from an EMBL/GenBank/DDBJ whole genome shotgun (WGS) entry which is preliminary data.</text>
</comment>
<gene>
    <name evidence="1" type="ORF">OQ279_17290</name>
</gene>
<dbReference type="EMBL" id="JAPJDA010000057">
    <property type="protein sequence ID" value="MCX2839883.1"/>
    <property type="molecule type" value="Genomic_DNA"/>
</dbReference>
<name>A0A9X3D059_9FLAO</name>
<reference evidence="1" key="1">
    <citation type="submission" date="2022-11" db="EMBL/GenBank/DDBJ databases">
        <title>Salinimicrobium profundisediminis sp. nov., isolated from deep-sea sediment of the Mariana Trench.</title>
        <authorList>
            <person name="Fu H."/>
        </authorList>
    </citation>
    <scope>NUCLEOTIDE SEQUENCE</scope>
    <source>
        <strain evidence="1">MT39</strain>
    </source>
</reference>
<keyword evidence="2" id="KW-1185">Reference proteome</keyword>
<evidence type="ECO:0000313" key="1">
    <source>
        <dbReference type="EMBL" id="MCX2839883.1"/>
    </source>
</evidence>
<proteinExistence type="predicted"/>
<accession>A0A9X3D059</accession>
<organism evidence="1 2">
    <name type="scientific">Salinimicrobium profundisediminis</name>
    <dbReference type="NCBI Taxonomy" id="2994553"/>
    <lineage>
        <taxon>Bacteria</taxon>
        <taxon>Pseudomonadati</taxon>
        <taxon>Bacteroidota</taxon>
        <taxon>Flavobacteriia</taxon>
        <taxon>Flavobacteriales</taxon>
        <taxon>Flavobacteriaceae</taxon>
        <taxon>Salinimicrobium</taxon>
    </lineage>
</organism>
<feature type="non-terminal residue" evidence="1">
    <location>
        <position position="1"/>
    </location>
</feature>
<sequence length="59" mass="7183">KTHIEKYKPTDGSNALFSNRDGKAMEKFTYQREFRKLKNRFLTLLLESKTLYLEHMDWN</sequence>
<dbReference type="Proteomes" id="UP001148482">
    <property type="component" value="Unassembled WGS sequence"/>
</dbReference>
<protein>
    <submittedName>
        <fullName evidence="1">Uncharacterized protein</fullName>
    </submittedName>
</protein>